<reference evidence="1 2" key="1">
    <citation type="submission" date="2008-07" db="EMBL/GenBank/DDBJ databases">
        <authorList>
            <person name="El-Sayed N."/>
            <person name="Caler E."/>
            <person name="Inman J."/>
            <person name="Amedeo P."/>
            <person name="Hass B."/>
            <person name="Wortman J."/>
        </authorList>
    </citation>
    <scope>NUCLEOTIDE SEQUENCE [LARGE SCALE GENOMIC DNA]</scope>
    <source>
        <strain evidence="2">ATCC 50983 / TXsc</strain>
    </source>
</reference>
<dbReference type="Proteomes" id="UP000007800">
    <property type="component" value="Unassembled WGS sequence"/>
</dbReference>
<gene>
    <name evidence="1" type="ORF">Pmar_PMAR003496</name>
</gene>
<evidence type="ECO:0000313" key="1">
    <source>
        <dbReference type="EMBL" id="EER16033.1"/>
    </source>
</evidence>
<protein>
    <submittedName>
        <fullName evidence="1">Uncharacterized protein</fullName>
    </submittedName>
</protein>
<accession>C5KHH1</accession>
<sequence length="187" mass="20138">MVCLYQFATTWNAFMEARMIVGVVVDGIAISSGDLPAIINQGTAARGVLKLGLAVGLGTLNGVKNSYDFWVPSADAYNGNSSEFMSRKDKVQDMSDFLLSSISGESPIPRTDTRRYADDTALIWSPRHTGSSGCMYPLNTGTCTNPTGANELGSWSPKEAIELMKSIKSRSDAILMVDDGLPEMLRA</sequence>
<dbReference type="EMBL" id="GG673069">
    <property type="protein sequence ID" value="EER16033.1"/>
    <property type="molecule type" value="Genomic_DNA"/>
</dbReference>
<organism evidence="2">
    <name type="scientific">Perkinsus marinus (strain ATCC 50983 / TXsc)</name>
    <dbReference type="NCBI Taxonomy" id="423536"/>
    <lineage>
        <taxon>Eukaryota</taxon>
        <taxon>Sar</taxon>
        <taxon>Alveolata</taxon>
        <taxon>Perkinsozoa</taxon>
        <taxon>Perkinsea</taxon>
        <taxon>Perkinsida</taxon>
        <taxon>Perkinsidae</taxon>
        <taxon>Perkinsus</taxon>
    </lineage>
</organism>
<proteinExistence type="predicted"/>
<name>C5KHH1_PERM5</name>
<evidence type="ECO:0000313" key="2">
    <source>
        <dbReference type="Proteomes" id="UP000007800"/>
    </source>
</evidence>
<dbReference type="InParanoid" id="C5KHH1"/>
<dbReference type="AlphaFoldDB" id="C5KHH1"/>
<dbReference type="RefSeq" id="XP_002784237.1">
    <property type="nucleotide sequence ID" value="XM_002784191.1"/>
</dbReference>
<dbReference type="GeneID" id="9061020"/>
<keyword evidence="2" id="KW-1185">Reference proteome</keyword>